<sequence>MTERKLEGLKVILTGGSKGIGVHYAGALIDAGAQVAILDVADGAELASQLNASQQRDAARAFHVDVSDEAQVKTVVDDVISWIGDVDVLINNAAVFATLGDAKVTDIESALWDKVMAVNVRGPFLMVKHVAPLMIAKGRGKIVNISSGSAYKGLPFMSHYVTSKGAMLGFTRALARELGAHNINVNTLAPGLILSDSISANQEHLDTNRDRVVASRALKRDGFPEDLLGGLIFLCSSESDFMTGQTLLIDGGSVNI</sequence>
<dbReference type="OrthoDB" id="9780084at2"/>
<evidence type="ECO:0000256" key="1">
    <source>
        <dbReference type="ARBA" id="ARBA00006484"/>
    </source>
</evidence>
<dbReference type="PRINTS" id="PR00081">
    <property type="entry name" value="GDHRDH"/>
</dbReference>
<name>A0A6I6LDR3_9SPHN</name>
<dbReference type="PRINTS" id="PR00080">
    <property type="entry name" value="SDRFAMILY"/>
</dbReference>
<dbReference type="Gene3D" id="3.40.50.720">
    <property type="entry name" value="NAD(P)-binding Rossmann-like Domain"/>
    <property type="match status" value="1"/>
</dbReference>
<proteinExistence type="inferred from homology"/>
<dbReference type="EMBL" id="CP035733">
    <property type="protein sequence ID" value="QGY82217.1"/>
    <property type="molecule type" value="Genomic_DNA"/>
</dbReference>
<comment type="similarity">
    <text evidence="1">Belongs to the short-chain dehydrogenases/reductases (SDR) family.</text>
</comment>
<dbReference type="SUPFAM" id="SSF51735">
    <property type="entry name" value="NAD(P)-binding Rossmann-fold domains"/>
    <property type="match status" value="1"/>
</dbReference>
<dbReference type="PANTHER" id="PTHR42760">
    <property type="entry name" value="SHORT-CHAIN DEHYDROGENASES/REDUCTASES FAMILY MEMBER"/>
    <property type="match status" value="1"/>
</dbReference>
<accession>A0A6I6LDR3</accession>
<dbReference type="Proteomes" id="UP000428803">
    <property type="component" value="Chromosome"/>
</dbReference>
<dbReference type="InterPro" id="IPR020904">
    <property type="entry name" value="Sc_DH/Rdtase_CS"/>
</dbReference>
<dbReference type="PROSITE" id="PS00061">
    <property type="entry name" value="ADH_SHORT"/>
    <property type="match status" value="1"/>
</dbReference>
<organism evidence="2 3">
    <name type="scientific">Sphingorhabdus lacus</name>
    <dbReference type="NCBI Taxonomy" id="392610"/>
    <lineage>
        <taxon>Bacteria</taxon>
        <taxon>Pseudomonadati</taxon>
        <taxon>Pseudomonadota</taxon>
        <taxon>Alphaproteobacteria</taxon>
        <taxon>Sphingomonadales</taxon>
        <taxon>Sphingomonadaceae</taxon>
        <taxon>Sphingorhabdus</taxon>
    </lineage>
</organism>
<dbReference type="KEGG" id="slaa:EUU25_08810"/>
<evidence type="ECO:0000313" key="2">
    <source>
        <dbReference type="EMBL" id="QGY82217.1"/>
    </source>
</evidence>
<reference evidence="3" key="1">
    <citation type="submission" date="2019-01" db="EMBL/GenBank/DDBJ databases">
        <title>Sphingorhabdus lacus sp.nov., isolated from an oligotrophic freshwater lake.</title>
        <authorList>
            <person name="Park M."/>
        </authorList>
    </citation>
    <scope>NUCLEOTIDE SEQUENCE [LARGE SCALE GENOMIC DNA]</scope>
    <source>
        <strain evidence="3">IMCC1753</strain>
    </source>
</reference>
<dbReference type="InterPro" id="IPR036291">
    <property type="entry name" value="NAD(P)-bd_dom_sf"/>
</dbReference>
<dbReference type="InterPro" id="IPR002347">
    <property type="entry name" value="SDR_fam"/>
</dbReference>
<dbReference type="AlphaFoldDB" id="A0A6I6LDR3"/>
<gene>
    <name evidence="2" type="ORF">EUU25_08810</name>
</gene>
<dbReference type="Pfam" id="PF13561">
    <property type="entry name" value="adh_short_C2"/>
    <property type="match status" value="1"/>
</dbReference>
<dbReference type="FunFam" id="3.40.50.720:FF:000084">
    <property type="entry name" value="Short-chain dehydrogenase reductase"/>
    <property type="match status" value="1"/>
</dbReference>
<dbReference type="CDD" id="cd05233">
    <property type="entry name" value="SDR_c"/>
    <property type="match status" value="1"/>
</dbReference>
<keyword evidence="3" id="KW-1185">Reference proteome</keyword>
<dbReference type="GO" id="GO:0016616">
    <property type="term" value="F:oxidoreductase activity, acting on the CH-OH group of donors, NAD or NADP as acceptor"/>
    <property type="evidence" value="ECO:0007669"/>
    <property type="project" value="TreeGrafter"/>
</dbReference>
<protein>
    <submittedName>
        <fullName evidence="2">SDR family oxidoreductase</fullName>
    </submittedName>
</protein>
<evidence type="ECO:0000313" key="3">
    <source>
        <dbReference type="Proteomes" id="UP000428803"/>
    </source>
</evidence>